<dbReference type="AlphaFoldDB" id="A0A0E9XG27"/>
<organism evidence="1">
    <name type="scientific">Anguilla anguilla</name>
    <name type="common">European freshwater eel</name>
    <name type="synonym">Muraena anguilla</name>
    <dbReference type="NCBI Taxonomy" id="7936"/>
    <lineage>
        <taxon>Eukaryota</taxon>
        <taxon>Metazoa</taxon>
        <taxon>Chordata</taxon>
        <taxon>Craniata</taxon>
        <taxon>Vertebrata</taxon>
        <taxon>Euteleostomi</taxon>
        <taxon>Actinopterygii</taxon>
        <taxon>Neopterygii</taxon>
        <taxon>Teleostei</taxon>
        <taxon>Anguilliformes</taxon>
        <taxon>Anguillidae</taxon>
        <taxon>Anguilla</taxon>
    </lineage>
</organism>
<evidence type="ECO:0000313" key="1">
    <source>
        <dbReference type="EMBL" id="JAI00644.1"/>
    </source>
</evidence>
<name>A0A0E9XG27_ANGAN</name>
<proteinExistence type="predicted"/>
<protein>
    <submittedName>
        <fullName evidence="1">Uncharacterized protein</fullName>
    </submittedName>
</protein>
<reference evidence="1" key="1">
    <citation type="submission" date="2014-11" db="EMBL/GenBank/DDBJ databases">
        <authorList>
            <person name="Amaro Gonzalez C."/>
        </authorList>
    </citation>
    <scope>NUCLEOTIDE SEQUENCE</scope>
</reference>
<accession>A0A0E9XG27</accession>
<reference evidence="1" key="2">
    <citation type="journal article" date="2015" name="Fish Shellfish Immunol.">
        <title>Early steps in the European eel (Anguilla anguilla)-Vibrio vulnificus interaction in the gills: Role of the RtxA13 toxin.</title>
        <authorList>
            <person name="Callol A."/>
            <person name="Pajuelo D."/>
            <person name="Ebbesson L."/>
            <person name="Teles M."/>
            <person name="MacKenzie S."/>
            <person name="Amaro C."/>
        </authorList>
    </citation>
    <scope>NUCLEOTIDE SEQUENCE</scope>
</reference>
<dbReference type="EMBL" id="GBXM01007934">
    <property type="protein sequence ID" value="JAI00644.1"/>
    <property type="molecule type" value="Transcribed_RNA"/>
</dbReference>
<sequence>MMQCFLFQPSCLSDRYMHFSRKNLLHWRGHCDGTVKHTPTKACGPAAVLEQEFGHFYSYQFNGARVHLPV</sequence>